<dbReference type="SUPFAM" id="SSF56112">
    <property type="entry name" value="Protein kinase-like (PK-like)"/>
    <property type="match status" value="1"/>
</dbReference>
<evidence type="ECO:0000256" key="1">
    <source>
        <dbReference type="SAM" id="MobiDB-lite"/>
    </source>
</evidence>
<dbReference type="AlphaFoldDB" id="A0A0D1Y468"/>
<dbReference type="VEuPathDB" id="FungiDB:PV08_11851"/>
<evidence type="ECO:0000313" key="4">
    <source>
        <dbReference type="Proteomes" id="UP000053328"/>
    </source>
</evidence>
<reference evidence="3 4" key="1">
    <citation type="submission" date="2015-01" db="EMBL/GenBank/DDBJ databases">
        <title>The Genome Sequence of Exophiala spinifera CBS89968.</title>
        <authorList>
            <consortium name="The Broad Institute Genomics Platform"/>
            <person name="Cuomo C."/>
            <person name="de Hoog S."/>
            <person name="Gorbushina A."/>
            <person name="Stielow B."/>
            <person name="Teixiera M."/>
            <person name="Abouelleil A."/>
            <person name="Chapman S.B."/>
            <person name="Priest M."/>
            <person name="Young S.K."/>
            <person name="Wortman J."/>
            <person name="Nusbaum C."/>
            <person name="Birren B."/>
        </authorList>
    </citation>
    <scope>NUCLEOTIDE SEQUENCE [LARGE SCALE GENOMIC DNA]</scope>
    <source>
        <strain evidence="3 4">CBS 89968</strain>
    </source>
</reference>
<dbReference type="InterPro" id="IPR011009">
    <property type="entry name" value="Kinase-like_dom_sf"/>
</dbReference>
<gene>
    <name evidence="3" type="ORF">PV08_11851</name>
</gene>
<dbReference type="GO" id="GO:0004672">
    <property type="term" value="F:protein kinase activity"/>
    <property type="evidence" value="ECO:0007669"/>
    <property type="project" value="InterPro"/>
</dbReference>
<feature type="domain" description="Protein kinase" evidence="2">
    <location>
        <begin position="96"/>
        <end position="330"/>
    </location>
</feature>
<dbReference type="PROSITE" id="PS50011">
    <property type="entry name" value="PROTEIN_KINASE_DOM"/>
    <property type="match status" value="1"/>
</dbReference>
<name>A0A0D1Y468_9EURO</name>
<feature type="compositionally biased region" description="Polar residues" evidence="1">
    <location>
        <begin position="33"/>
        <end position="50"/>
    </location>
</feature>
<protein>
    <recommendedName>
        <fullName evidence="2">Protein kinase domain-containing protein</fullName>
    </recommendedName>
</protein>
<proteinExistence type="predicted"/>
<evidence type="ECO:0000313" key="3">
    <source>
        <dbReference type="EMBL" id="KIW09751.1"/>
    </source>
</evidence>
<dbReference type="Gene3D" id="1.10.510.10">
    <property type="entry name" value="Transferase(Phosphotransferase) domain 1"/>
    <property type="match status" value="1"/>
</dbReference>
<dbReference type="Pfam" id="PF00069">
    <property type="entry name" value="Pkinase"/>
    <property type="match status" value="1"/>
</dbReference>
<dbReference type="EMBL" id="KN847502">
    <property type="protein sequence ID" value="KIW09751.1"/>
    <property type="molecule type" value="Genomic_DNA"/>
</dbReference>
<evidence type="ECO:0000259" key="2">
    <source>
        <dbReference type="PROSITE" id="PS50011"/>
    </source>
</evidence>
<organism evidence="3 4">
    <name type="scientific">Exophiala spinifera</name>
    <dbReference type="NCBI Taxonomy" id="91928"/>
    <lineage>
        <taxon>Eukaryota</taxon>
        <taxon>Fungi</taxon>
        <taxon>Dikarya</taxon>
        <taxon>Ascomycota</taxon>
        <taxon>Pezizomycotina</taxon>
        <taxon>Eurotiomycetes</taxon>
        <taxon>Chaetothyriomycetidae</taxon>
        <taxon>Chaetothyriales</taxon>
        <taxon>Herpotrichiellaceae</taxon>
        <taxon>Exophiala</taxon>
    </lineage>
</organism>
<dbReference type="RefSeq" id="XP_016229967.1">
    <property type="nucleotide sequence ID" value="XM_016386159.1"/>
</dbReference>
<sequence length="330" mass="36568">MPVPMQPGSHRNLSRSAQNRESRIDLGMLGNEPGSNSKSSTSANHLQQVARTAERISASWKRLSPINETGRSVDKGVGKQSEKVTVPDMRKSSEFPARQPPSGKGEPITIRHGSPWKTYDDGYELMFQDYVTVGTRLPPHSGKVAIKTYNKREGQRTLEMLNTVRHAKFIALIDVFEWDKKYFAVFEHVFISLEQVVGCTAYPTERQLVAILAQVLEGLCYLSSIGLQHGSLVCSNVLLKPSGDVVLANQEHCCAEEEPNTADVRAVGYIATKLMQKYVNEDGSIGIENSNRWPANSPSVSFLSMTTSAASVSELQQVRRPSNHHDSSRR</sequence>
<dbReference type="GO" id="GO:0005524">
    <property type="term" value="F:ATP binding"/>
    <property type="evidence" value="ECO:0007669"/>
    <property type="project" value="InterPro"/>
</dbReference>
<feature type="region of interest" description="Disordered" evidence="1">
    <location>
        <begin position="1"/>
        <end position="113"/>
    </location>
</feature>
<accession>A0A0D1Y468</accession>
<dbReference type="GeneID" id="27338934"/>
<dbReference type="OrthoDB" id="4178238at2759"/>
<feature type="compositionally biased region" description="Basic and acidic residues" evidence="1">
    <location>
        <begin position="71"/>
        <end position="82"/>
    </location>
</feature>
<dbReference type="Proteomes" id="UP000053328">
    <property type="component" value="Unassembled WGS sequence"/>
</dbReference>
<dbReference type="HOGENOM" id="CLU_048008_2_0_1"/>
<dbReference type="InterPro" id="IPR000719">
    <property type="entry name" value="Prot_kinase_dom"/>
</dbReference>
<keyword evidence="4" id="KW-1185">Reference proteome</keyword>
<dbReference type="STRING" id="91928.A0A0D1Y468"/>